<dbReference type="EMBL" id="MVJN01000010">
    <property type="protein sequence ID" value="RAP35234.1"/>
    <property type="molecule type" value="Genomic_DNA"/>
</dbReference>
<gene>
    <name evidence="3" type="ORF">B1207_12720</name>
</gene>
<dbReference type="HAMAP" id="MF_00634">
    <property type="entry name" value="UPF0235"/>
    <property type="match status" value="1"/>
</dbReference>
<evidence type="ECO:0000313" key="3">
    <source>
        <dbReference type="EMBL" id="RAP35234.1"/>
    </source>
</evidence>
<dbReference type="Pfam" id="PF02594">
    <property type="entry name" value="DUF167"/>
    <property type="match status" value="1"/>
</dbReference>
<protein>
    <recommendedName>
        <fullName evidence="2">UPF0235 protein B1207_12720</fullName>
    </recommendedName>
</protein>
<dbReference type="SMART" id="SM01152">
    <property type="entry name" value="DUF167"/>
    <property type="match status" value="1"/>
</dbReference>
<dbReference type="PANTHER" id="PTHR13420">
    <property type="entry name" value="UPF0235 PROTEIN C15ORF40"/>
    <property type="match status" value="1"/>
</dbReference>
<dbReference type="InterPro" id="IPR003746">
    <property type="entry name" value="DUF167"/>
</dbReference>
<dbReference type="AlphaFoldDB" id="A0A364LGA8"/>
<name>A0A364LGA8_9GAMM</name>
<sequence>MWFKIHAREVTLQIIAKPHAKKTALVAITEQGLHLALHAKPHQGAANKELISFLSKLFAVPKSSISLKAGTCSKQKLVVLPLTDTIQKILLEPSCLMPE</sequence>
<proteinExistence type="inferred from homology"/>
<reference evidence="3 4" key="1">
    <citation type="submission" date="2017-02" db="EMBL/GenBank/DDBJ databases">
        <title>Legionella quilivanii strain from human: case report and whole genome sequencing analysis.</title>
        <authorList>
            <person name="Lalancette C."/>
            <person name="Leduc J.-M."/>
            <person name="Levesque S."/>
            <person name="Fournier E."/>
            <person name="Saoud J."/>
            <person name="Faucher S.P."/>
            <person name="Bernard K."/>
            <person name="Martineau C."/>
            <person name="Longtin J."/>
        </authorList>
    </citation>
    <scope>NUCLEOTIDE SEQUENCE [LARGE SCALE GENOMIC DNA]</scope>
    <source>
        <strain evidence="3 4">ID143958</strain>
    </source>
</reference>
<comment type="caution">
    <text evidence="3">The sequence shown here is derived from an EMBL/GenBank/DDBJ whole genome shotgun (WGS) entry which is preliminary data.</text>
</comment>
<dbReference type="SUPFAM" id="SSF69786">
    <property type="entry name" value="YggU-like"/>
    <property type="match status" value="1"/>
</dbReference>
<evidence type="ECO:0000256" key="2">
    <source>
        <dbReference type="HAMAP-Rule" id="MF_00634"/>
    </source>
</evidence>
<evidence type="ECO:0000313" key="4">
    <source>
        <dbReference type="Proteomes" id="UP000249458"/>
    </source>
</evidence>
<dbReference type="PANTHER" id="PTHR13420:SF7">
    <property type="entry name" value="UPF0235 PROTEIN C15ORF40"/>
    <property type="match status" value="1"/>
</dbReference>
<dbReference type="GO" id="GO:0005737">
    <property type="term" value="C:cytoplasm"/>
    <property type="evidence" value="ECO:0007669"/>
    <property type="project" value="TreeGrafter"/>
</dbReference>
<dbReference type="InterPro" id="IPR036591">
    <property type="entry name" value="YggU-like_sf"/>
</dbReference>
<dbReference type="NCBIfam" id="TIGR00251">
    <property type="entry name" value="DUF167 family protein"/>
    <property type="match status" value="1"/>
</dbReference>
<dbReference type="Proteomes" id="UP000249458">
    <property type="component" value="Unassembled WGS sequence"/>
</dbReference>
<dbReference type="RefSeq" id="WP_112220330.1">
    <property type="nucleotide sequence ID" value="NZ_MVJN01000010.1"/>
</dbReference>
<accession>A0A364LGA8</accession>
<evidence type="ECO:0000256" key="1">
    <source>
        <dbReference type="ARBA" id="ARBA00010364"/>
    </source>
</evidence>
<dbReference type="Gene3D" id="3.30.1200.10">
    <property type="entry name" value="YggU-like"/>
    <property type="match status" value="1"/>
</dbReference>
<comment type="similarity">
    <text evidence="1 2">Belongs to the UPF0235 family.</text>
</comment>
<organism evidence="3 4">
    <name type="scientific">Legionella quinlivanii</name>
    <dbReference type="NCBI Taxonomy" id="45073"/>
    <lineage>
        <taxon>Bacteria</taxon>
        <taxon>Pseudomonadati</taxon>
        <taxon>Pseudomonadota</taxon>
        <taxon>Gammaproteobacteria</taxon>
        <taxon>Legionellales</taxon>
        <taxon>Legionellaceae</taxon>
        <taxon>Legionella</taxon>
    </lineage>
</organism>